<accession>A0A3L8PF19</accession>
<keyword evidence="11" id="KW-1185">Reference proteome</keyword>
<dbReference type="EMBL" id="RDBF01000068">
    <property type="protein sequence ID" value="RLV53419.1"/>
    <property type="molecule type" value="Genomic_DNA"/>
</dbReference>
<proteinExistence type="inferred from homology"/>
<sequence length="139" mass="15748">MLAGTYRMTPDDWALIILPLTHRDQRVWGEDADQFNPDRFLPQNSRGRAKNIYKPFGTGERACIGRQFALHEAILVLARILHRYEISGDPDYELRIDERLTIVPKGFRLELQPRTPSAEAPSGHADGGDDRAGRCPVSH</sequence>
<reference evidence="10 11" key="1">
    <citation type="submission" date="2018-10" db="EMBL/GenBank/DDBJ databases">
        <title>Aeromicrobium sp. 9W16Y-2 whole genome shotgun sequence.</title>
        <authorList>
            <person name="Li F."/>
        </authorList>
    </citation>
    <scope>NUCLEOTIDE SEQUENCE [LARGE SCALE GENOMIC DNA]</scope>
    <source>
        <strain evidence="10 11">9W16Y-2</strain>
    </source>
</reference>
<comment type="cofactor">
    <cofactor evidence="7">
        <name>heme</name>
        <dbReference type="ChEBI" id="CHEBI:30413"/>
    </cofactor>
</comment>
<dbReference type="RefSeq" id="WP_121795617.1">
    <property type="nucleotide sequence ID" value="NZ_RDBF01000068.1"/>
</dbReference>
<evidence type="ECO:0000256" key="9">
    <source>
        <dbReference type="SAM" id="MobiDB-lite"/>
    </source>
</evidence>
<evidence type="ECO:0000256" key="3">
    <source>
        <dbReference type="ARBA" id="ARBA00022723"/>
    </source>
</evidence>
<feature type="region of interest" description="Disordered" evidence="9">
    <location>
        <begin position="111"/>
        <end position="139"/>
    </location>
</feature>
<keyword evidence="2 7" id="KW-0349">Heme</keyword>
<protein>
    <submittedName>
        <fullName evidence="10">Cytochrome P450</fullName>
    </submittedName>
</protein>
<dbReference type="InterPro" id="IPR002401">
    <property type="entry name" value="Cyt_P450_E_grp-I"/>
</dbReference>
<dbReference type="GO" id="GO:0004497">
    <property type="term" value="F:monooxygenase activity"/>
    <property type="evidence" value="ECO:0007669"/>
    <property type="project" value="UniProtKB-KW"/>
</dbReference>
<dbReference type="InterPro" id="IPR001128">
    <property type="entry name" value="Cyt_P450"/>
</dbReference>
<dbReference type="Pfam" id="PF00067">
    <property type="entry name" value="p450"/>
    <property type="match status" value="1"/>
</dbReference>
<keyword evidence="5 7" id="KW-0408">Iron</keyword>
<feature type="non-terminal residue" evidence="10">
    <location>
        <position position="1"/>
    </location>
</feature>
<dbReference type="SUPFAM" id="SSF48264">
    <property type="entry name" value="Cytochrome P450"/>
    <property type="match status" value="1"/>
</dbReference>
<dbReference type="InterPro" id="IPR017972">
    <property type="entry name" value="Cyt_P450_CS"/>
</dbReference>
<feature type="binding site" description="axial binding residue" evidence="7">
    <location>
        <position position="63"/>
    </location>
    <ligand>
        <name>heme</name>
        <dbReference type="ChEBI" id="CHEBI:30413"/>
    </ligand>
    <ligandPart>
        <name>Fe</name>
        <dbReference type="ChEBI" id="CHEBI:18248"/>
    </ligandPart>
</feature>
<evidence type="ECO:0000256" key="6">
    <source>
        <dbReference type="ARBA" id="ARBA00023033"/>
    </source>
</evidence>
<evidence type="ECO:0000313" key="11">
    <source>
        <dbReference type="Proteomes" id="UP000282515"/>
    </source>
</evidence>
<comment type="caution">
    <text evidence="10">The sequence shown here is derived from an EMBL/GenBank/DDBJ whole genome shotgun (WGS) entry which is preliminary data.</text>
</comment>
<keyword evidence="4 8" id="KW-0560">Oxidoreductase</keyword>
<organism evidence="10 11">
    <name type="scientific">Aeromicrobium phragmitis</name>
    <dbReference type="NCBI Taxonomy" id="2478914"/>
    <lineage>
        <taxon>Bacteria</taxon>
        <taxon>Bacillati</taxon>
        <taxon>Actinomycetota</taxon>
        <taxon>Actinomycetes</taxon>
        <taxon>Propionibacteriales</taxon>
        <taxon>Nocardioidaceae</taxon>
        <taxon>Aeromicrobium</taxon>
    </lineage>
</organism>
<evidence type="ECO:0000313" key="10">
    <source>
        <dbReference type="EMBL" id="RLV53419.1"/>
    </source>
</evidence>
<keyword evidence="3 7" id="KW-0479">Metal-binding</keyword>
<name>A0A3L8PF19_9ACTN</name>
<dbReference type="Proteomes" id="UP000282515">
    <property type="component" value="Unassembled WGS sequence"/>
</dbReference>
<dbReference type="InterPro" id="IPR036396">
    <property type="entry name" value="Cyt_P450_sf"/>
</dbReference>
<dbReference type="PRINTS" id="PR00463">
    <property type="entry name" value="EP450I"/>
</dbReference>
<keyword evidence="6 8" id="KW-0503">Monooxygenase</keyword>
<evidence type="ECO:0000256" key="7">
    <source>
        <dbReference type="PIRSR" id="PIRSR602401-1"/>
    </source>
</evidence>
<gene>
    <name evidence="10" type="ORF">D9V41_16280</name>
</gene>
<dbReference type="GO" id="GO:0016705">
    <property type="term" value="F:oxidoreductase activity, acting on paired donors, with incorporation or reduction of molecular oxygen"/>
    <property type="evidence" value="ECO:0007669"/>
    <property type="project" value="InterPro"/>
</dbReference>
<dbReference type="PANTHER" id="PTHR24291:SF50">
    <property type="entry name" value="BIFUNCTIONAL ALBAFLAVENONE MONOOXYGENASE_TERPENE SYNTHASE"/>
    <property type="match status" value="1"/>
</dbReference>
<evidence type="ECO:0000256" key="8">
    <source>
        <dbReference type="RuleBase" id="RU000461"/>
    </source>
</evidence>
<dbReference type="OrthoDB" id="7376058at2"/>
<evidence type="ECO:0000256" key="2">
    <source>
        <dbReference type="ARBA" id="ARBA00022617"/>
    </source>
</evidence>
<dbReference type="InterPro" id="IPR050196">
    <property type="entry name" value="Cytochrome_P450_Monoox"/>
</dbReference>
<comment type="similarity">
    <text evidence="1 8">Belongs to the cytochrome P450 family.</text>
</comment>
<dbReference type="AlphaFoldDB" id="A0A3L8PF19"/>
<dbReference type="Gene3D" id="1.10.630.10">
    <property type="entry name" value="Cytochrome P450"/>
    <property type="match status" value="1"/>
</dbReference>
<dbReference type="GO" id="GO:0020037">
    <property type="term" value="F:heme binding"/>
    <property type="evidence" value="ECO:0007669"/>
    <property type="project" value="InterPro"/>
</dbReference>
<evidence type="ECO:0000256" key="4">
    <source>
        <dbReference type="ARBA" id="ARBA00023002"/>
    </source>
</evidence>
<evidence type="ECO:0000256" key="1">
    <source>
        <dbReference type="ARBA" id="ARBA00010617"/>
    </source>
</evidence>
<dbReference type="GO" id="GO:0005506">
    <property type="term" value="F:iron ion binding"/>
    <property type="evidence" value="ECO:0007669"/>
    <property type="project" value="InterPro"/>
</dbReference>
<dbReference type="PROSITE" id="PS00086">
    <property type="entry name" value="CYTOCHROME_P450"/>
    <property type="match status" value="1"/>
</dbReference>
<evidence type="ECO:0000256" key="5">
    <source>
        <dbReference type="ARBA" id="ARBA00023004"/>
    </source>
</evidence>
<dbReference type="PANTHER" id="PTHR24291">
    <property type="entry name" value="CYTOCHROME P450 FAMILY 4"/>
    <property type="match status" value="1"/>
</dbReference>